<dbReference type="CDD" id="cd04673">
    <property type="entry name" value="NUDIX_ADPRase"/>
    <property type="match status" value="1"/>
</dbReference>
<protein>
    <recommendedName>
        <fullName evidence="5">Nudix hydrolase domain-containing protein</fullName>
    </recommendedName>
</protein>
<dbReference type="SUPFAM" id="SSF55811">
    <property type="entry name" value="Nudix"/>
    <property type="match status" value="1"/>
</dbReference>
<dbReference type="InterPro" id="IPR020084">
    <property type="entry name" value="NUDIX_hydrolase_CS"/>
</dbReference>
<proteinExistence type="inferred from homology"/>
<dbReference type="PROSITE" id="PS00893">
    <property type="entry name" value="NUDIX_BOX"/>
    <property type="match status" value="1"/>
</dbReference>
<name>A0ABP5F9Y1_9MICO</name>
<dbReference type="InterPro" id="IPR000086">
    <property type="entry name" value="NUDIX_hydrolase_dom"/>
</dbReference>
<dbReference type="PROSITE" id="PS51462">
    <property type="entry name" value="NUDIX"/>
    <property type="match status" value="1"/>
</dbReference>
<dbReference type="Proteomes" id="UP001501196">
    <property type="component" value="Unassembled WGS sequence"/>
</dbReference>
<dbReference type="PANTHER" id="PTHR43046">
    <property type="entry name" value="GDP-MANNOSE MANNOSYL HYDROLASE"/>
    <property type="match status" value="1"/>
</dbReference>
<dbReference type="PANTHER" id="PTHR43046:SF14">
    <property type="entry name" value="MUTT_NUDIX FAMILY PROTEIN"/>
    <property type="match status" value="1"/>
</dbReference>
<dbReference type="InterPro" id="IPR020476">
    <property type="entry name" value="Nudix_hydrolase"/>
</dbReference>
<evidence type="ECO:0000313" key="7">
    <source>
        <dbReference type="Proteomes" id="UP001501196"/>
    </source>
</evidence>
<keyword evidence="7" id="KW-1185">Reference proteome</keyword>
<feature type="domain" description="Nudix hydrolase" evidence="5">
    <location>
        <begin position="1"/>
        <end position="119"/>
    </location>
</feature>
<evidence type="ECO:0000256" key="2">
    <source>
        <dbReference type="ARBA" id="ARBA00005582"/>
    </source>
</evidence>
<dbReference type="InterPro" id="IPR015797">
    <property type="entry name" value="NUDIX_hydrolase-like_dom_sf"/>
</dbReference>
<reference evidence="7" key="1">
    <citation type="journal article" date="2019" name="Int. J. Syst. Evol. Microbiol.">
        <title>The Global Catalogue of Microorganisms (GCM) 10K type strain sequencing project: providing services to taxonomists for standard genome sequencing and annotation.</title>
        <authorList>
            <consortium name="The Broad Institute Genomics Platform"/>
            <consortium name="The Broad Institute Genome Sequencing Center for Infectious Disease"/>
            <person name="Wu L."/>
            <person name="Ma J."/>
        </authorList>
    </citation>
    <scope>NUCLEOTIDE SEQUENCE [LARGE SCALE GENOMIC DNA]</scope>
    <source>
        <strain evidence="7">JCM 15672</strain>
    </source>
</reference>
<comment type="similarity">
    <text evidence="2 4">Belongs to the Nudix hydrolase family.</text>
</comment>
<accession>A0ABP5F9Y1</accession>
<evidence type="ECO:0000256" key="4">
    <source>
        <dbReference type="RuleBase" id="RU003476"/>
    </source>
</evidence>
<dbReference type="Pfam" id="PF00293">
    <property type="entry name" value="NUDIX"/>
    <property type="match status" value="1"/>
</dbReference>
<evidence type="ECO:0000256" key="3">
    <source>
        <dbReference type="ARBA" id="ARBA00022801"/>
    </source>
</evidence>
<evidence type="ECO:0000313" key="6">
    <source>
        <dbReference type="EMBL" id="GAA2021938.1"/>
    </source>
</evidence>
<keyword evidence="3 4" id="KW-0378">Hydrolase</keyword>
<evidence type="ECO:0000256" key="1">
    <source>
        <dbReference type="ARBA" id="ARBA00001946"/>
    </source>
</evidence>
<comment type="cofactor">
    <cofactor evidence="1">
        <name>Mg(2+)</name>
        <dbReference type="ChEBI" id="CHEBI:18420"/>
    </cofactor>
</comment>
<sequence>MRDESGRILLVRRGRDPQRGRWSVPGGRVEPGETLVEAAAREVLEETGLRVEVGDELWSVDIPAGEGRVYRVHDFSATVIGGALVAGDDAVDVRWVDTDRVARFRLAPPLADHLREAGVIPRLPWIDEHVVVIDAPPPVVRAALERVLERAGGRTVARVLGCDDLAPGGPRPFAVGSSVPGFHVVRVAPDELVLAGRHRFSDYGLVFRIEALGAGGARLRAVTSASFPGPFGAVYRALVIGTRLHVLATRRMLSATRRGAGPAAR</sequence>
<comment type="caution">
    <text evidence="6">The sequence shown here is derived from an EMBL/GenBank/DDBJ whole genome shotgun (WGS) entry which is preliminary data.</text>
</comment>
<dbReference type="Gene3D" id="3.90.79.10">
    <property type="entry name" value="Nucleoside Triphosphate Pyrophosphohydrolase"/>
    <property type="match status" value="1"/>
</dbReference>
<dbReference type="EMBL" id="BAAAPW010000001">
    <property type="protein sequence ID" value="GAA2021938.1"/>
    <property type="molecule type" value="Genomic_DNA"/>
</dbReference>
<organism evidence="6 7">
    <name type="scientific">Agromyces tropicus</name>
    <dbReference type="NCBI Taxonomy" id="555371"/>
    <lineage>
        <taxon>Bacteria</taxon>
        <taxon>Bacillati</taxon>
        <taxon>Actinomycetota</taxon>
        <taxon>Actinomycetes</taxon>
        <taxon>Micrococcales</taxon>
        <taxon>Microbacteriaceae</taxon>
        <taxon>Agromyces</taxon>
    </lineage>
</organism>
<gene>
    <name evidence="6" type="ORF">GCM10009819_00560</name>
</gene>
<evidence type="ECO:0000259" key="5">
    <source>
        <dbReference type="PROSITE" id="PS51462"/>
    </source>
</evidence>
<dbReference type="PRINTS" id="PR00502">
    <property type="entry name" value="NUDIXFAMILY"/>
</dbReference>